<evidence type="ECO:0000313" key="4">
    <source>
        <dbReference type="Proteomes" id="UP000017831"/>
    </source>
</evidence>
<dbReference type="AlphaFoldDB" id="U6R861"/>
<dbReference type="PROSITE" id="PS51257">
    <property type="entry name" value="PROKAR_LIPOPROTEIN"/>
    <property type="match status" value="1"/>
</dbReference>
<dbReference type="PATRIC" id="fig|1121098.3.peg.3987"/>
<name>U6R861_9BACT</name>
<feature type="coiled-coil region" evidence="1">
    <location>
        <begin position="25"/>
        <end position="52"/>
    </location>
</feature>
<dbReference type="GeneID" id="60060227"/>
<protein>
    <recommendedName>
        <fullName evidence="5">DUF4988 domain-containing protein</fullName>
    </recommendedName>
</protein>
<feature type="chain" id="PRO_5004676301" description="DUF4988 domain-containing protein" evidence="2">
    <location>
        <begin position="24"/>
        <end position="859"/>
    </location>
</feature>
<dbReference type="Proteomes" id="UP000017831">
    <property type="component" value="Unassembled WGS sequence"/>
</dbReference>
<dbReference type="HOGENOM" id="CLU_017485_0_0_10"/>
<accession>U6R861</accession>
<organism evidence="3 4">
    <name type="scientific">Phocaeicola massiliensis B84634 = Timone 84634 = DSM 17679 = JCM 13223</name>
    <dbReference type="NCBI Taxonomy" id="1121098"/>
    <lineage>
        <taxon>Bacteria</taxon>
        <taxon>Pseudomonadati</taxon>
        <taxon>Bacteroidota</taxon>
        <taxon>Bacteroidia</taxon>
        <taxon>Bacteroidales</taxon>
        <taxon>Bacteroidaceae</taxon>
        <taxon>Phocaeicola</taxon>
    </lineage>
</organism>
<gene>
    <name evidence="3" type="ORF">HMPREF1534_03907</name>
</gene>
<dbReference type="RefSeq" id="WP_005945445.1">
    <property type="nucleotide sequence ID" value="NZ_KB905475.1"/>
</dbReference>
<keyword evidence="4" id="KW-1185">Reference proteome</keyword>
<dbReference type="EMBL" id="AQHY01000040">
    <property type="protein sequence ID" value="EOA52480.1"/>
    <property type="molecule type" value="Genomic_DNA"/>
</dbReference>
<comment type="caution">
    <text evidence="3">The sequence shown here is derived from an EMBL/GenBank/DDBJ whole genome shotgun (WGS) entry which is preliminary data.</text>
</comment>
<keyword evidence="1" id="KW-0175">Coiled coil</keyword>
<evidence type="ECO:0000313" key="3">
    <source>
        <dbReference type="EMBL" id="EOA52480.1"/>
    </source>
</evidence>
<evidence type="ECO:0000256" key="2">
    <source>
        <dbReference type="SAM" id="SignalP"/>
    </source>
</evidence>
<dbReference type="eggNOG" id="COG1196">
    <property type="taxonomic scope" value="Bacteria"/>
</dbReference>
<reference evidence="3 4" key="1">
    <citation type="submission" date="2013-04" db="EMBL/GenBank/DDBJ databases">
        <title>The Genome Sequence of Bacteroides massiliensis DSM 17679.</title>
        <authorList>
            <consortium name="The Broad Institute Genomics Platform"/>
            <person name="Earl A."/>
            <person name="Ward D."/>
            <person name="Feldgarden M."/>
            <person name="Gevers D."/>
            <person name="Martens E."/>
            <person name="Fenner L."/>
            <person name="Roux V."/>
            <person name="Mallet M.N."/>
            <person name="Raoult D."/>
            <person name="Walker B."/>
            <person name="Young S."/>
            <person name="Zeng Q."/>
            <person name="Gargeya S."/>
            <person name="Fitzgerald M."/>
            <person name="Haas B."/>
            <person name="Abouelleil A."/>
            <person name="Allen A.W."/>
            <person name="Alvarado L."/>
            <person name="Arachchi H.M."/>
            <person name="Berlin A.M."/>
            <person name="Chapman S.B."/>
            <person name="Gainer-Dewar J."/>
            <person name="Goldberg J."/>
            <person name="Griggs A."/>
            <person name="Gujja S."/>
            <person name="Hansen M."/>
            <person name="Howarth C."/>
            <person name="Imamovic A."/>
            <person name="Ireland A."/>
            <person name="Larimer J."/>
            <person name="McCowan C."/>
            <person name="Murphy C."/>
            <person name="Pearson M."/>
            <person name="Poon T.W."/>
            <person name="Priest M."/>
            <person name="Roberts A."/>
            <person name="Saif S."/>
            <person name="Shea T."/>
            <person name="Sisk P."/>
            <person name="Sykes S."/>
            <person name="Wortman J."/>
            <person name="Nusbaum C."/>
            <person name="Birren B."/>
        </authorList>
    </citation>
    <scope>NUCLEOTIDE SEQUENCE [LARGE SCALE GENOMIC DNA]</scope>
    <source>
        <strain evidence="4">B84634 / Timone 84634 / DSM 17679 / JCM 13223</strain>
    </source>
</reference>
<keyword evidence="2" id="KW-0732">Signal</keyword>
<dbReference type="OrthoDB" id="1099207at2"/>
<evidence type="ECO:0008006" key="5">
    <source>
        <dbReference type="Google" id="ProtNLM"/>
    </source>
</evidence>
<sequence>MNKKFLSAILFGALMVSSTGTFVSCKDYDDDIDNINKELTDIKSKLSDLESKVTTGGAYVTKIESVEGGLKVSVSDGTSYNLTIAGTPAGSTVVIDKTTGEISIDGTPTGFFATTGTTPQGESTAPYVKDGFWYFYDDATKAFVKSEYKASGNAWAVQKGDSVVLHIPNEAGVMQEITLPTSSSALTALNATPSNWTSGKNIAWSKAGADVTWAGKKGNVAAGQLLIGQLGSETATVTPASYDLGAQELTLVDIDGKTAPVTVTATAAEGDYVTDRAASPSGKWNLAIAMTDEVTADNIATAFTKKVNGVDKNVKYALAVNGTVMTGYEYVIDTQTVNESKTNTAYNKANIGLASANVALGTSTLSLNAATAAQAYDSYLTFEGASKTLAEAKGITVDGMNITVPATAAATLGLSVTVNILDITGKIAKKDVVLTIAGASVSETETVAPVSIKISTVNSFSVDLGTIFTNLDANIAQNADATKTTVTTADGNFFALTSATSIGDGLYKVAENTAIAFKKADGGAATIAARNAIKAVITLNYTGSKYTTAAKDLANIYGTFNLTLTLKDAQGNELKKVIVPVTVSKPEFDDYYTANQYAGWNEGILSSVIDNSGNSPAFTMPTNLYTINKKADGTGMTDAQPGYTYTYKKAAVDNSEVKEAASITFTDVVKDGFLKTTDYKVKANKEVVTVNALTGASNAAADNTISVSKEFTMKLAPAFNKAKLVYYTNGVAGTVAAVNADGIIAALTEDKTANKPKNGLALQYGDEEIAVSTTAIPASASASNKLGGYQVSTANATSGATIKVGFAKSAESAGGSVTLEAGDTGVKITGLNAGQGGELVVTFTDYAGIKTQATIEYKK</sequence>
<evidence type="ECO:0000256" key="1">
    <source>
        <dbReference type="SAM" id="Coils"/>
    </source>
</evidence>
<proteinExistence type="predicted"/>
<feature type="signal peptide" evidence="2">
    <location>
        <begin position="1"/>
        <end position="23"/>
    </location>
</feature>